<comment type="caution">
    <text evidence="3">The sequence shown here is derived from an EMBL/GenBank/DDBJ whole genome shotgun (WGS) entry which is preliminary data.</text>
</comment>
<evidence type="ECO:0000313" key="3">
    <source>
        <dbReference type="EMBL" id="KAF3849602.1"/>
    </source>
</evidence>
<feature type="signal peptide" evidence="2">
    <location>
        <begin position="1"/>
        <end position="28"/>
    </location>
</feature>
<reference evidence="3 4" key="1">
    <citation type="submission" date="2020-03" db="EMBL/GenBank/DDBJ databases">
        <title>Dissostichus mawsoni Genome sequencing and assembly.</title>
        <authorList>
            <person name="Park H."/>
        </authorList>
    </citation>
    <scope>NUCLEOTIDE SEQUENCE [LARGE SCALE GENOMIC DNA]</scope>
    <source>
        <strain evidence="3">DM0001</strain>
        <tissue evidence="3">Muscle</tissue>
    </source>
</reference>
<feature type="transmembrane region" description="Helical" evidence="1">
    <location>
        <begin position="144"/>
        <end position="167"/>
    </location>
</feature>
<feature type="chain" id="PRO_5029903445" evidence="2">
    <location>
        <begin position="29"/>
        <end position="375"/>
    </location>
</feature>
<dbReference type="Proteomes" id="UP000518266">
    <property type="component" value="Unassembled WGS sequence"/>
</dbReference>
<dbReference type="EMBL" id="JAAKFY010000011">
    <property type="protein sequence ID" value="KAF3849602.1"/>
    <property type="molecule type" value="Genomic_DNA"/>
</dbReference>
<evidence type="ECO:0000313" key="4">
    <source>
        <dbReference type="Proteomes" id="UP000518266"/>
    </source>
</evidence>
<organism evidence="3 4">
    <name type="scientific">Dissostichus mawsoni</name>
    <name type="common">Antarctic cod</name>
    <dbReference type="NCBI Taxonomy" id="36200"/>
    <lineage>
        <taxon>Eukaryota</taxon>
        <taxon>Metazoa</taxon>
        <taxon>Chordata</taxon>
        <taxon>Craniata</taxon>
        <taxon>Vertebrata</taxon>
        <taxon>Euteleostomi</taxon>
        <taxon>Actinopterygii</taxon>
        <taxon>Neopterygii</taxon>
        <taxon>Teleostei</taxon>
        <taxon>Neoteleostei</taxon>
        <taxon>Acanthomorphata</taxon>
        <taxon>Eupercaria</taxon>
        <taxon>Perciformes</taxon>
        <taxon>Notothenioidei</taxon>
        <taxon>Nototheniidae</taxon>
        <taxon>Dissostichus</taxon>
    </lineage>
</organism>
<keyword evidence="1" id="KW-0812">Transmembrane</keyword>
<keyword evidence="1" id="KW-1133">Transmembrane helix</keyword>
<feature type="transmembrane region" description="Helical" evidence="1">
    <location>
        <begin position="62"/>
        <end position="87"/>
    </location>
</feature>
<keyword evidence="2" id="KW-0732">Signal</keyword>
<sequence length="375" mass="40385">MLAASLRGALSLLPALLVVVVVLRAAAAAVGRPLGAAVMLGLLQELVQTEGILLKLNGAIPLLPVVGTGELFCVEVICVCVLVYVLAGPVDVGSHISAAAERLVVHVVRLILAAGKTTPLVVLSLAGGAGVGHAQSDELADVPVLHLLSGAALEMFLSCCLSFLLSWRISSRSLTSLSSPPAASLSFSSFFSFSFWAIFFSTWALISTASLAYGNKRLSQLSKVFVDMNRLQPPAISSQTFVKRNGSIGSFCISTMRITLCLAPELKATPCWDGVYLEERKRGEILLIRLLQFWSILMQNFLWKKLRMDDMYTLSLPCPALAMASYLIFPSASTCTARALDVFFFRPISRGNWATWISGKDPPSPKSYRNKTVTA</sequence>
<dbReference type="AlphaFoldDB" id="A0A7J5YJD5"/>
<evidence type="ECO:0000256" key="2">
    <source>
        <dbReference type="SAM" id="SignalP"/>
    </source>
</evidence>
<protein>
    <submittedName>
        <fullName evidence="3">Uncharacterized protein</fullName>
    </submittedName>
</protein>
<name>A0A7J5YJD5_DISMA</name>
<keyword evidence="1" id="KW-0472">Membrane</keyword>
<dbReference type="OrthoDB" id="10603268at2759"/>
<keyword evidence="4" id="KW-1185">Reference proteome</keyword>
<proteinExistence type="predicted"/>
<gene>
    <name evidence="3" type="ORF">F7725_019321</name>
</gene>
<feature type="transmembrane region" description="Helical" evidence="1">
    <location>
        <begin position="187"/>
        <end position="213"/>
    </location>
</feature>
<evidence type="ECO:0000256" key="1">
    <source>
        <dbReference type="SAM" id="Phobius"/>
    </source>
</evidence>
<accession>A0A7J5YJD5</accession>